<feature type="non-terminal residue" evidence="1">
    <location>
        <position position="1"/>
    </location>
</feature>
<dbReference type="EMBL" id="CAKKNE010000003">
    <property type="protein sequence ID" value="CAH0372604.1"/>
    <property type="molecule type" value="Genomic_DNA"/>
</dbReference>
<evidence type="ECO:0000313" key="2">
    <source>
        <dbReference type="Proteomes" id="UP000789595"/>
    </source>
</evidence>
<sequence>RKLTGVSGDRRTNGLYLRGLHVHVRAAAAAATPASALLAIAAAAPPAAAETGERRAEEALADVACRRRAAAASARPRRRQADLERPTVERLAVVARPRGLGLARIGKGYRRAAEGPSGRVERHPTCFNCSAGLEKPAELGLEDVVRHVSHLDRLRAVRVSEAVEDRAARVAGPLARGFLADHGLLSAPGRRSPRLGLGRLLRRLRPPLDDVLQREVEGAHRDS</sequence>
<gene>
    <name evidence="1" type="ORF">PECAL_3P26130</name>
</gene>
<organism evidence="1 2">
    <name type="scientific">Pelagomonas calceolata</name>
    <dbReference type="NCBI Taxonomy" id="35677"/>
    <lineage>
        <taxon>Eukaryota</taxon>
        <taxon>Sar</taxon>
        <taxon>Stramenopiles</taxon>
        <taxon>Ochrophyta</taxon>
        <taxon>Pelagophyceae</taxon>
        <taxon>Pelagomonadales</taxon>
        <taxon>Pelagomonadaceae</taxon>
        <taxon>Pelagomonas</taxon>
    </lineage>
</organism>
<proteinExistence type="predicted"/>
<dbReference type="Proteomes" id="UP000789595">
    <property type="component" value="Unassembled WGS sequence"/>
</dbReference>
<protein>
    <submittedName>
        <fullName evidence="1">Uncharacterized protein</fullName>
    </submittedName>
</protein>
<name>A0A8J2STL1_9STRA</name>
<keyword evidence="2" id="KW-1185">Reference proteome</keyword>
<dbReference type="AlphaFoldDB" id="A0A8J2STL1"/>
<evidence type="ECO:0000313" key="1">
    <source>
        <dbReference type="EMBL" id="CAH0372604.1"/>
    </source>
</evidence>
<accession>A0A8J2STL1</accession>
<comment type="caution">
    <text evidence="1">The sequence shown here is derived from an EMBL/GenBank/DDBJ whole genome shotgun (WGS) entry which is preliminary data.</text>
</comment>
<reference evidence="1" key="1">
    <citation type="submission" date="2021-11" db="EMBL/GenBank/DDBJ databases">
        <authorList>
            <consortium name="Genoscope - CEA"/>
            <person name="William W."/>
        </authorList>
    </citation>
    <scope>NUCLEOTIDE SEQUENCE</scope>
</reference>